<feature type="transmembrane region" description="Helical" evidence="6">
    <location>
        <begin position="248"/>
        <end position="269"/>
    </location>
</feature>
<evidence type="ECO:0000256" key="4">
    <source>
        <dbReference type="ARBA" id="ARBA00022989"/>
    </source>
</evidence>
<comment type="similarity">
    <text evidence="2">Belongs to the EamA transporter family.</text>
</comment>
<evidence type="ECO:0000256" key="1">
    <source>
        <dbReference type="ARBA" id="ARBA00004141"/>
    </source>
</evidence>
<evidence type="ECO:0000256" key="3">
    <source>
        <dbReference type="ARBA" id="ARBA00022692"/>
    </source>
</evidence>
<keyword evidence="9" id="KW-1185">Reference proteome</keyword>
<dbReference type="EMBL" id="AP022596">
    <property type="protein sequence ID" value="BBY66725.1"/>
    <property type="molecule type" value="Genomic_DNA"/>
</dbReference>
<evidence type="ECO:0000256" key="2">
    <source>
        <dbReference type="ARBA" id="ARBA00007362"/>
    </source>
</evidence>
<feature type="transmembrane region" description="Helical" evidence="6">
    <location>
        <begin position="221"/>
        <end position="241"/>
    </location>
</feature>
<dbReference type="InterPro" id="IPR037185">
    <property type="entry name" value="EmrE-like"/>
</dbReference>
<feature type="domain" description="EamA" evidence="7">
    <location>
        <begin position="14"/>
        <end position="145"/>
    </location>
</feature>
<keyword evidence="4 6" id="KW-1133">Transmembrane helix</keyword>
<sequence length="320" mass="33828">MTSATTTTARTRGWIFYATLLILFWGVWGAFSALPSSKYGYPDEMIYSIWALTMIIPAAFILRGKRWDRRPAATIYGLLIGLTGAGGQLILFQALTMGPAYLIFPIVSISPAITVIMAMVLLRERISPLAVVGLIMALAAIVLFTITGGESENSSGPWLLLSVLICAAWGVQAYFMRKTATIGVNEATTFGWMTISGLALIPVALISLGDVPTDFPWQAPALTAATQVLNAVGALSLVMALARGKASIVAPTTNALAPALTVIISLIAYQTLPTLYGAIGIALALIGSTLMVYSDEKRGEALSEAVVGDRPASTEGRAVR</sequence>
<feature type="transmembrane region" description="Helical" evidence="6">
    <location>
        <begin position="129"/>
        <end position="146"/>
    </location>
</feature>
<dbReference type="Pfam" id="PF00892">
    <property type="entry name" value="EamA"/>
    <property type="match status" value="2"/>
</dbReference>
<keyword evidence="3 6" id="KW-0812">Transmembrane</keyword>
<dbReference type="PANTHER" id="PTHR32322">
    <property type="entry name" value="INNER MEMBRANE TRANSPORTER"/>
    <property type="match status" value="1"/>
</dbReference>
<feature type="transmembrane region" description="Helical" evidence="6">
    <location>
        <begin position="275"/>
        <end position="293"/>
    </location>
</feature>
<feature type="domain" description="EamA" evidence="7">
    <location>
        <begin position="158"/>
        <end position="292"/>
    </location>
</feature>
<dbReference type="GO" id="GO:0016020">
    <property type="term" value="C:membrane"/>
    <property type="evidence" value="ECO:0007669"/>
    <property type="project" value="UniProtKB-SubCell"/>
</dbReference>
<evidence type="ECO:0000259" key="7">
    <source>
        <dbReference type="Pfam" id="PF00892"/>
    </source>
</evidence>
<feature type="transmembrane region" description="Helical" evidence="6">
    <location>
        <begin position="101"/>
        <end position="122"/>
    </location>
</feature>
<feature type="transmembrane region" description="Helical" evidence="6">
    <location>
        <begin position="45"/>
        <end position="62"/>
    </location>
</feature>
<dbReference type="Proteomes" id="UP000467148">
    <property type="component" value="Chromosome"/>
</dbReference>
<keyword evidence="5 6" id="KW-0472">Membrane</keyword>
<evidence type="ECO:0000313" key="8">
    <source>
        <dbReference type="EMBL" id="BBY66725.1"/>
    </source>
</evidence>
<name>A0A7I7TEE2_9MYCO</name>
<dbReference type="KEGG" id="mhev:MHEL_49680"/>
<gene>
    <name evidence="8" type="ORF">MHEL_49680</name>
</gene>
<feature type="transmembrane region" description="Helical" evidence="6">
    <location>
        <begin position="14"/>
        <end position="33"/>
    </location>
</feature>
<dbReference type="AlphaFoldDB" id="A0A7I7TEE2"/>
<protein>
    <submittedName>
        <fullName evidence="8">Membrane protein</fullName>
    </submittedName>
</protein>
<evidence type="ECO:0000313" key="9">
    <source>
        <dbReference type="Proteomes" id="UP000467148"/>
    </source>
</evidence>
<proteinExistence type="inferred from homology"/>
<feature type="transmembrane region" description="Helical" evidence="6">
    <location>
        <begin position="187"/>
        <end position="209"/>
    </location>
</feature>
<feature type="transmembrane region" description="Helical" evidence="6">
    <location>
        <begin position="158"/>
        <end position="175"/>
    </location>
</feature>
<dbReference type="RefSeq" id="WP_163750657.1">
    <property type="nucleotide sequence ID" value="NZ_AP022596.1"/>
</dbReference>
<feature type="transmembrane region" description="Helical" evidence="6">
    <location>
        <begin position="74"/>
        <end position="95"/>
    </location>
</feature>
<accession>A0A7I7TEE2</accession>
<dbReference type="InterPro" id="IPR000620">
    <property type="entry name" value="EamA_dom"/>
</dbReference>
<dbReference type="PANTHER" id="PTHR32322:SF2">
    <property type="entry name" value="EAMA DOMAIN-CONTAINING PROTEIN"/>
    <property type="match status" value="1"/>
</dbReference>
<dbReference type="InterPro" id="IPR050638">
    <property type="entry name" value="AA-Vitamin_Transporters"/>
</dbReference>
<dbReference type="Gene3D" id="1.10.3730.20">
    <property type="match status" value="1"/>
</dbReference>
<dbReference type="SUPFAM" id="SSF103481">
    <property type="entry name" value="Multidrug resistance efflux transporter EmrE"/>
    <property type="match status" value="2"/>
</dbReference>
<evidence type="ECO:0000256" key="5">
    <source>
        <dbReference type="ARBA" id="ARBA00023136"/>
    </source>
</evidence>
<reference evidence="8 9" key="1">
    <citation type="journal article" date="2019" name="Emerg. Microbes Infect.">
        <title>Comprehensive subspecies identification of 175 nontuberculous mycobacteria species based on 7547 genomic profiles.</title>
        <authorList>
            <person name="Matsumoto Y."/>
            <person name="Kinjo T."/>
            <person name="Motooka D."/>
            <person name="Nabeya D."/>
            <person name="Jung N."/>
            <person name="Uechi K."/>
            <person name="Horii T."/>
            <person name="Iida T."/>
            <person name="Fujita J."/>
            <person name="Nakamura S."/>
        </authorList>
    </citation>
    <scope>NUCLEOTIDE SEQUENCE [LARGE SCALE GENOMIC DNA]</scope>
    <source>
        <strain evidence="8 9">JCM 30396</strain>
    </source>
</reference>
<evidence type="ECO:0000256" key="6">
    <source>
        <dbReference type="SAM" id="Phobius"/>
    </source>
</evidence>
<comment type="subcellular location">
    <subcellularLocation>
        <location evidence="1">Membrane</location>
        <topology evidence="1">Multi-pass membrane protein</topology>
    </subcellularLocation>
</comment>
<organism evidence="8 9">
    <name type="scientific">Mycolicibacterium helvum</name>
    <dbReference type="NCBI Taxonomy" id="1534349"/>
    <lineage>
        <taxon>Bacteria</taxon>
        <taxon>Bacillati</taxon>
        <taxon>Actinomycetota</taxon>
        <taxon>Actinomycetes</taxon>
        <taxon>Mycobacteriales</taxon>
        <taxon>Mycobacteriaceae</taxon>
        <taxon>Mycolicibacterium</taxon>
    </lineage>
</organism>